<dbReference type="CDD" id="cd07724">
    <property type="entry name" value="POD-like_MBL-fold"/>
    <property type="match status" value="1"/>
</dbReference>
<dbReference type="GO" id="GO:0006749">
    <property type="term" value="P:glutathione metabolic process"/>
    <property type="evidence" value="ECO:0007669"/>
    <property type="project" value="InterPro"/>
</dbReference>
<organism evidence="3 4">
    <name type="scientific">Rubrivirga marina</name>
    <dbReference type="NCBI Taxonomy" id="1196024"/>
    <lineage>
        <taxon>Bacteria</taxon>
        <taxon>Pseudomonadati</taxon>
        <taxon>Rhodothermota</taxon>
        <taxon>Rhodothermia</taxon>
        <taxon>Rhodothermales</taxon>
        <taxon>Rubricoccaceae</taxon>
        <taxon>Rubrivirga</taxon>
    </lineage>
</organism>
<dbReference type="SUPFAM" id="SSF52821">
    <property type="entry name" value="Rhodanese/Cell cycle control phosphatase"/>
    <property type="match status" value="2"/>
</dbReference>
<sequence length="482" mass="51052">MLFRQIADPKLAQYAYLIGCQKTGQALVVDPERDVDRYLAAAAEEGLTITHVAETHIHADFLSGAQALAEATGARLFLSAEGEDAGWGSAWAQDRDDVTFLRDGDTFEVGNIEVRAVHSPGHTPEHLSYLVTDHGGGASTPMGIASGDFVFVGDLGRPDLLESAAGQAGAQEPAARALYESVQRFLELDDQIQVWPGHGAGSACGKSLGAIPQSTVGYEKDYNGAIDAARRGEEAFVETILDAQPEPPLYFGRMKRLNRDGVPPLAALPMPRALAPGELAGLPEGAVVVDTRADRSAFMADHLPGALYAPFDKQFNTTVGSYVTDPETPVVLLIAEADVEEAVRDLVRIGLDQVPAYATFETLAAHVQGGGETASIPEVDFEAVLDREAGAAVLDVRRQAEFEAGHVPGATNVAHTRLADRLGEVPEGSPLYVHCQSGVRSAVASALLAREGHDVVYVNDGFPHYREIADTVETGAPADATA</sequence>
<dbReference type="EMBL" id="MQWD01000001">
    <property type="protein sequence ID" value="PAP75097.1"/>
    <property type="molecule type" value="Genomic_DNA"/>
</dbReference>
<dbReference type="SUPFAM" id="SSF56281">
    <property type="entry name" value="Metallo-hydrolase/oxidoreductase"/>
    <property type="match status" value="1"/>
</dbReference>
<dbReference type="SMART" id="SM00849">
    <property type="entry name" value="Lactamase_B"/>
    <property type="match status" value="1"/>
</dbReference>
<comment type="caution">
    <text evidence="3">The sequence shown here is derived from an EMBL/GenBank/DDBJ whole genome shotgun (WGS) entry which is preliminary data.</text>
</comment>
<dbReference type="InterPro" id="IPR001307">
    <property type="entry name" value="Thiosulphate_STrfase_CS"/>
</dbReference>
<feature type="domain" description="Rhodanese" evidence="2">
    <location>
        <begin position="282"/>
        <end position="332"/>
    </location>
</feature>
<dbReference type="FunFam" id="3.60.15.10:FF:000030">
    <property type="entry name" value="Metallo-beta-lactamase family protein"/>
    <property type="match status" value="1"/>
</dbReference>
<dbReference type="InterPro" id="IPR051682">
    <property type="entry name" value="Mito_Persulfide_Diox"/>
</dbReference>
<keyword evidence="4" id="KW-1185">Reference proteome</keyword>
<dbReference type="OrthoDB" id="9784009at2"/>
<dbReference type="Proteomes" id="UP000216339">
    <property type="component" value="Unassembled WGS sequence"/>
</dbReference>
<name>A0A271IVE7_9BACT</name>
<dbReference type="GO" id="GO:0050313">
    <property type="term" value="F:sulfur dioxygenase activity"/>
    <property type="evidence" value="ECO:0007669"/>
    <property type="project" value="InterPro"/>
</dbReference>
<dbReference type="RefSeq" id="WP_095508727.1">
    <property type="nucleotide sequence ID" value="NZ_MQWD01000001.1"/>
</dbReference>
<dbReference type="Pfam" id="PF00753">
    <property type="entry name" value="Lactamase_B"/>
    <property type="match status" value="1"/>
</dbReference>
<evidence type="ECO:0000259" key="2">
    <source>
        <dbReference type="PROSITE" id="PS50206"/>
    </source>
</evidence>
<dbReference type="PANTHER" id="PTHR43084:SF1">
    <property type="entry name" value="PERSULFIDE DIOXYGENASE ETHE1, MITOCHONDRIAL"/>
    <property type="match status" value="1"/>
</dbReference>
<reference evidence="3 4" key="1">
    <citation type="submission" date="2016-11" db="EMBL/GenBank/DDBJ databases">
        <title>Study of marine rhodopsin-containing bacteria.</title>
        <authorList>
            <person name="Yoshizawa S."/>
            <person name="Kumagai Y."/>
            <person name="Kogure K."/>
        </authorList>
    </citation>
    <scope>NUCLEOTIDE SEQUENCE [LARGE SCALE GENOMIC DNA]</scope>
    <source>
        <strain evidence="3 4">SAORIC-28</strain>
    </source>
</reference>
<dbReference type="GO" id="GO:0004792">
    <property type="term" value="F:thiosulfate-cyanide sulfurtransferase activity"/>
    <property type="evidence" value="ECO:0007669"/>
    <property type="project" value="InterPro"/>
</dbReference>
<dbReference type="GO" id="GO:0046872">
    <property type="term" value="F:metal ion binding"/>
    <property type="evidence" value="ECO:0007669"/>
    <property type="project" value="UniProtKB-KW"/>
</dbReference>
<dbReference type="InterPro" id="IPR001279">
    <property type="entry name" value="Metallo-B-lactamas"/>
</dbReference>
<dbReference type="Gene3D" id="3.40.250.10">
    <property type="entry name" value="Rhodanese-like domain"/>
    <property type="match status" value="2"/>
</dbReference>
<dbReference type="GO" id="GO:0070813">
    <property type="term" value="P:hydrogen sulfide metabolic process"/>
    <property type="evidence" value="ECO:0007669"/>
    <property type="project" value="TreeGrafter"/>
</dbReference>
<dbReference type="InterPro" id="IPR036866">
    <property type="entry name" value="RibonucZ/Hydroxyglut_hydro"/>
</dbReference>
<dbReference type="AlphaFoldDB" id="A0A271IVE7"/>
<evidence type="ECO:0000313" key="4">
    <source>
        <dbReference type="Proteomes" id="UP000216339"/>
    </source>
</evidence>
<keyword evidence="1" id="KW-0479">Metal-binding</keyword>
<dbReference type="Gene3D" id="3.60.15.10">
    <property type="entry name" value="Ribonuclease Z/Hydroxyacylglutathione hydrolase-like"/>
    <property type="match status" value="1"/>
</dbReference>
<accession>A0A271IVE7</accession>
<evidence type="ECO:0000256" key="1">
    <source>
        <dbReference type="ARBA" id="ARBA00022723"/>
    </source>
</evidence>
<feature type="domain" description="Rhodanese" evidence="2">
    <location>
        <begin position="387"/>
        <end position="474"/>
    </location>
</feature>
<dbReference type="PROSITE" id="PS50206">
    <property type="entry name" value="RHODANESE_3"/>
    <property type="match status" value="2"/>
</dbReference>
<dbReference type="GO" id="GO:0016787">
    <property type="term" value="F:hydrolase activity"/>
    <property type="evidence" value="ECO:0007669"/>
    <property type="project" value="UniProtKB-KW"/>
</dbReference>
<dbReference type="InterPro" id="IPR001763">
    <property type="entry name" value="Rhodanese-like_dom"/>
</dbReference>
<keyword evidence="3" id="KW-0378">Hydrolase</keyword>
<dbReference type="PROSITE" id="PS00380">
    <property type="entry name" value="RHODANESE_1"/>
    <property type="match status" value="1"/>
</dbReference>
<dbReference type="PANTHER" id="PTHR43084">
    <property type="entry name" value="PERSULFIDE DIOXYGENASE ETHE1"/>
    <property type="match status" value="1"/>
</dbReference>
<dbReference type="Pfam" id="PF00581">
    <property type="entry name" value="Rhodanese"/>
    <property type="match status" value="1"/>
</dbReference>
<protein>
    <submittedName>
        <fullName evidence="3">MBL fold metallo-hydrolase</fullName>
    </submittedName>
</protein>
<evidence type="ECO:0000313" key="3">
    <source>
        <dbReference type="EMBL" id="PAP75097.1"/>
    </source>
</evidence>
<dbReference type="CDD" id="cd00158">
    <property type="entry name" value="RHOD"/>
    <property type="match status" value="1"/>
</dbReference>
<dbReference type="InterPro" id="IPR036873">
    <property type="entry name" value="Rhodanese-like_dom_sf"/>
</dbReference>
<dbReference type="InterPro" id="IPR044528">
    <property type="entry name" value="POD-like_MBL-fold"/>
</dbReference>
<gene>
    <name evidence="3" type="ORF">BSZ37_00855</name>
</gene>
<dbReference type="SMART" id="SM00450">
    <property type="entry name" value="RHOD"/>
    <property type="match status" value="1"/>
</dbReference>
<proteinExistence type="predicted"/>